<protein>
    <submittedName>
        <fullName evidence="1">Uncharacterized protein</fullName>
    </submittedName>
</protein>
<reference evidence="1 2" key="1">
    <citation type="submission" date="2023-07" db="EMBL/GenBank/DDBJ databases">
        <title>Sequencing the genomes of 1000 actinobacteria strains.</title>
        <authorList>
            <person name="Klenk H.-P."/>
        </authorList>
    </citation>
    <scope>NUCLEOTIDE SEQUENCE [LARGE SCALE GENOMIC DNA]</scope>
    <source>
        <strain evidence="1 2">DSM 102162</strain>
    </source>
</reference>
<evidence type="ECO:0000313" key="1">
    <source>
        <dbReference type="EMBL" id="MDP9800625.1"/>
    </source>
</evidence>
<keyword evidence="2" id="KW-1185">Reference proteome</keyword>
<proteinExistence type="predicted"/>
<organism evidence="1 2">
    <name type="scientific">Arcanobacterium wilhelmae</name>
    <dbReference type="NCBI Taxonomy" id="1803177"/>
    <lineage>
        <taxon>Bacteria</taxon>
        <taxon>Bacillati</taxon>
        <taxon>Actinomycetota</taxon>
        <taxon>Actinomycetes</taxon>
        <taxon>Actinomycetales</taxon>
        <taxon>Actinomycetaceae</taxon>
        <taxon>Arcanobacterium</taxon>
    </lineage>
</organism>
<dbReference type="EMBL" id="JAUSQW010000001">
    <property type="protein sequence ID" value="MDP9800625.1"/>
    <property type="molecule type" value="Genomic_DNA"/>
</dbReference>
<name>A0ABT9NAV7_9ACTO</name>
<sequence length="79" mass="7815">MSVSDRVLAELSVGATVPAIARKVGVSQVFVQVVLEHYERLGLVGAAQSLCASGTGACGPNGAVTDAAHVACAGCAFAK</sequence>
<evidence type="ECO:0000313" key="2">
    <source>
        <dbReference type="Proteomes" id="UP001235966"/>
    </source>
</evidence>
<dbReference type="RefSeq" id="WP_278057986.1">
    <property type="nucleotide sequence ID" value="NZ_CP121247.1"/>
</dbReference>
<gene>
    <name evidence="1" type="ORF">J2S49_000701</name>
</gene>
<comment type="caution">
    <text evidence="1">The sequence shown here is derived from an EMBL/GenBank/DDBJ whole genome shotgun (WGS) entry which is preliminary data.</text>
</comment>
<accession>A0ABT9NAV7</accession>
<dbReference type="Proteomes" id="UP001235966">
    <property type="component" value="Unassembled WGS sequence"/>
</dbReference>